<comment type="caution">
    <text evidence="1">The sequence shown here is derived from an EMBL/GenBank/DDBJ whole genome shotgun (WGS) entry which is preliminary data.</text>
</comment>
<evidence type="ECO:0008006" key="3">
    <source>
        <dbReference type="Google" id="ProtNLM"/>
    </source>
</evidence>
<evidence type="ECO:0000313" key="2">
    <source>
        <dbReference type="Proteomes" id="UP000236598"/>
    </source>
</evidence>
<organism evidence="1 2">
    <name type="scientific">Escherichia coli</name>
    <dbReference type="NCBI Taxonomy" id="562"/>
    <lineage>
        <taxon>Bacteria</taxon>
        <taxon>Pseudomonadati</taxon>
        <taxon>Pseudomonadota</taxon>
        <taxon>Gammaproteobacteria</taxon>
        <taxon>Enterobacterales</taxon>
        <taxon>Enterobacteriaceae</taxon>
        <taxon>Escherichia</taxon>
    </lineage>
</organism>
<dbReference type="RefSeq" id="WP_097365000.1">
    <property type="nucleotide sequence ID" value="NZ_CAXUAK010000001.1"/>
</dbReference>
<proteinExistence type="predicted"/>
<name>A0A2K3TLZ2_ECOLX</name>
<dbReference type="EMBL" id="PPHQ01000030">
    <property type="protein sequence ID" value="PNY65227.1"/>
    <property type="molecule type" value="Genomic_DNA"/>
</dbReference>
<accession>A0A2K3TLZ2</accession>
<evidence type="ECO:0000313" key="1">
    <source>
        <dbReference type="EMBL" id="PNY65227.1"/>
    </source>
</evidence>
<dbReference type="Proteomes" id="UP000236598">
    <property type="component" value="Unassembled WGS sequence"/>
</dbReference>
<gene>
    <name evidence="1" type="ORF">C2M16_24630</name>
</gene>
<dbReference type="AlphaFoldDB" id="A0A2K3TLZ2"/>
<protein>
    <recommendedName>
        <fullName evidence="3">Apea-like HEPN domain-containing protein</fullName>
    </recommendedName>
</protein>
<sequence length="301" mass="34876">MTQIGIYGYCFTKEFTFKGGTLIPRYKSFKELKENKCDGSEYVLSGFFSPAHASENTVTQIIYDLSAVLSFIEQKNVIISNFLEEHETPEKLDNNFPLKLKSKRKSSLGIIVEDCFSEKSRSAFIELAMDKLHRNINSHQNPFRTAFYKSIFSFRERMDYVDVKYFLNFSALESLCRYIDNESTSSYTPQIITKVLKDYGFNVSKEGNPVPQRNVIHYCTLRNSLFHNGNYIGYIKKDDPSSIIKLSDYYSNLNLLLPLVLMKYIGFDDGLINWDSWIDYEPFLALRPKNLTPSIGKQSIR</sequence>
<reference evidence="1 2" key="1">
    <citation type="submission" date="2018-01" db="EMBL/GenBank/DDBJ databases">
        <title>Draft Genomic Sequencing Of Potential Extraintestinal Pathogenic Escherichia coli B8S18 Isolated From Retail Chicken Skin.</title>
        <authorList>
            <person name="Xu A."/>
            <person name="Tilman S."/>
            <person name="Wisser-Parker K."/>
            <person name="Sheen S."/>
            <person name="Sommers C."/>
        </authorList>
    </citation>
    <scope>NUCLEOTIDE SEQUENCE [LARGE SCALE GENOMIC DNA]</scope>
    <source>
        <strain evidence="1 2">B8S18Com</strain>
    </source>
</reference>